<organism evidence="5 6">
    <name type="scientific">Mycena citricolor</name>
    <dbReference type="NCBI Taxonomy" id="2018698"/>
    <lineage>
        <taxon>Eukaryota</taxon>
        <taxon>Fungi</taxon>
        <taxon>Dikarya</taxon>
        <taxon>Basidiomycota</taxon>
        <taxon>Agaricomycotina</taxon>
        <taxon>Agaricomycetes</taxon>
        <taxon>Agaricomycetidae</taxon>
        <taxon>Agaricales</taxon>
        <taxon>Marasmiineae</taxon>
        <taxon>Mycenaceae</taxon>
        <taxon>Mycena</taxon>
    </lineage>
</organism>
<evidence type="ECO:0000259" key="4">
    <source>
        <dbReference type="Pfam" id="PF14214"/>
    </source>
</evidence>
<keyword evidence="1" id="KW-0234">DNA repair</keyword>
<comment type="catalytic activity">
    <reaction evidence="1">
        <text>ATP + H2O = ADP + phosphate + H(+)</text>
        <dbReference type="Rhea" id="RHEA:13065"/>
        <dbReference type="ChEBI" id="CHEBI:15377"/>
        <dbReference type="ChEBI" id="CHEBI:15378"/>
        <dbReference type="ChEBI" id="CHEBI:30616"/>
        <dbReference type="ChEBI" id="CHEBI:43474"/>
        <dbReference type="ChEBI" id="CHEBI:456216"/>
        <dbReference type="EC" id="5.6.2.3"/>
    </reaction>
</comment>
<evidence type="ECO:0000256" key="1">
    <source>
        <dbReference type="RuleBase" id="RU363044"/>
    </source>
</evidence>
<dbReference type="GO" id="GO:0005524">
    <property type="term" value="F:ATP binding"/>
    <property type="evidence" value="ECO:0007669"/>
    <property type="project" value="UniProtKB-KW"/>
</dbReference>
<keyword evidence="1" id="KW-0067">ATP-binding</keyword>
<comment type="caution">
    <text evidence="5">The sequence shown here is derived from an EMBL/GenBank/DDBJ whole genome shotgun (WGS) entry which is preliminary data.</text>
</comment>
<dbReference type="SUPFAM" id="SSF52540">
    <property type="entry name" value="P-loop containing nucleoside triphosphate hydrolases"/>
    <property type="match status" value="2"/>
</dbReference>
<dbReference type="GO" id="GO:0000723">
    <property type="term" value="P:telomere maintenance"/>
    <property type="evidence" value="ECO:0007669"/>
    <property type="project" value="InterPro"/>
</dbReference>
<keyword evidence="1" id="KW-0547">Nucleotide-binding</keyword>
<dbReference type="GO" id="GO:0006281">
    <property type="term" value="P:DNA repair"/>
    <property type="evidence" value="ECO:0007669"/>
    <property type="project" value="UniProtKB-KW"/>
</dbReference>
<name>A0AAD2HW12_9AGAR</name>
<feature type="region of interest" description="Disordered" evidence="2">
    <location>
        <begin position="473"/>
        <end position="494"/>
    </location>
</feature>
<keyword evidence="6" id="KW-1185">Reference proteome</keyword>
<keyword evidence="1" id="KW-0233">DNA recombination</keyword>
<dbReference type="InterPro" id="IPR025476">
    <property type="entry name" value="Helitron_helicase-like"/>
</dbReference>
<dbReference type="GO" id="GO:0016787">
    <property type="term" value="F:hydrolase activity"/>
    <property type="evidence" value="ECO:0007669"/>
    <property type="project" value="UniProtKB-KW"/>
</dbReference>
<comment type="similarity">
    <text evidence="1">Belongs to the helicase family.</text>
</comment>
<feature type="domain" description="Helitron helicase-like" evidence="4">
    <location>
        <begin position="6"/>
        <end position="123"/>
    </location>
</feature>
<dbReference type="GO" id="GO:0043139">
    <property type="term" value="F:5'-3' DNA helicase activity"/>
    <property type="evidence" value="ECO:0007669"/>
    <property type="project" value="UniProtKB-EC"/>
</dbReference>
<comment type="cofactor">
    <cofactor evidence="1">
        <name>Mg(2+)</name>
        <dbReference type="ChEBI" id="CHEBI:18420"/>
    </cofactor>
</comment>
<dbReference type="Proteomes" id="UP001295794">
    <property type="component" value="Unassembled WGS sequence"/>
</dbReference>
<dbReference type="InterPro" id="IPR027417">
    <property type="entry name" value="P-loop_NTPase"/>
</dbReference>
<dbReference type="Pfam" id="PF05970">
    <property type="entry name" value="PIF1"/>
    <property type="match status" value="1"/>
</dbReference>
<proteinExistence type="inferred from homology"/>
<dbReference type="PANTHER" id="PTHR47642">
    <property type="entry name" value="ATP-DEPENDENT DNA HELICASE"/>
    <property type="match status" value="1"/>
</dbReference>
<accession>A0AAD2HW12</accession>
<dbReference type="Pfam" id="PF14214">
    <property type="entry name" value="Helitron_like_N"/>
    <property type="match status" value="1"/>
</dbReference>
<sequence>MSTSPQLWSTTIVAGPWNLWITINPSDIHDPIAQVFAGERIDLDNFLSTAGPDSDERGRNIAADPYAAAKFFHFMIRLILEILFGMECSSFQARSHMGILGELAAYFGLVEGQNRASLHFHLLAALRHAPNADEMIELLKSETFRHCIIAYIKENLRAYLPGLESEASVKQLPVEKEIAYNRPPHPDASDYSAQLAAFERRVVRTEQVHTCDIRRCLVVTKSGRLRCKQRAPFQCAEEDFVHESGDWGPKRLYPYLNAWIPGVSVNVRCNNDMKFLTHGTATQSVAMYIVGYAAKPQMRHHNTSAILAKGYAYHVAHPNTMAGELVTSLRDKQQLMLFCLIHAINREQELGAPMVVSYLMGWGDRYHSHNYVPIYWTSFVSALLRAHPLLKRKRHTNNNVDVAPNPALAGGTSTEHADDEITGASNVTLQLNSAGRIFVKSQVIDYSQRGTELADYNMMDYFVDTYESDISSKERESGCQPTDEVTHDTHPSHDQKQRIIRLVGHNTFPNFIGQWFPRRDDEEDQDFYMACMLMLLKPWHVLQDDLKTIDQTWPAAFDLFYQSASPRIHDLLANIQFYHGCELAALASRNDVEELDDADQRVHSPDNDGIPALGEDALHLTDSVITEEAIQSLIDNQVSAREYSHGQFALEIARLVKIFEMDESAWNVEVVPSTIQVAPAVGSDFVKLIAWRKQLDNHLRVQNGGFSPADGTGHANDATANGQAAEPSPVAPSVERITSSTIERATLQASTYKEFSNCPSSLGSTSEPDIVLQPDQQRAYDIITWHLARSLAGDDVPPLRMLIHGEGGTGKSKVITKVTRNFEERGAKGRLIKAAYTGIAASLIDGKTTHIIGGISASGRMSDANKGKLQEFWKGYSYLIIDEISMISKDFLAQLSRNIGIGKASSSDKSFGGINVILCGDFHQFPPVATSPTQALYHPPQPGDSLNTKVGRSIYEEFTTVVILKQQMRDTDVVWLDFLRHLRVGDVQEHHLAMLRTLVIRPQDNMNTGPWKDATLVSDDLWRKVQILTSDKKVTPRHGIFICKAEDSYRGEALSMKDRYALAEHLCSKKRTKNSMKKDLVHSMELAIGMEVLVTNNIETDLDLTNGARGIIQSIVLHPDEGELGHETIVMLKKLPAYILVRFERTKAARLAGLDMGVLPIEPAKTTYRVKTTISGGAAVTKTIQRRQFPLTGAYAFTDYRSQGQTLKNVLVDIATPPSGGLSLFNVYVALSRSSGRETIRLLRDFDDATFEKGHDVALLQEDARLERDNEK</sequence>
<keyword evidence="1" id="KW-0347">Helicase</keyword>
<reference evidence="5" key="1">
    <citation type="submission" date="2023-11" db="EMBL/GenBank/DDBJ databases">
        <authorList>
            <person name="De Vega J J."/>
            <person name="De Vega J J."/>
        </authorList>
    </citation>
    <scope>NUCLEOTIDE SEQUENCE</scope>
</reference>
<keyword evidence="1" id="KW-0227">DNA damage</keyword>
<dbReference type="InterPro" id="IPR051055">
    <property type="entry name" value="PIF1_helicase"/>
</dbReference>
<dbReference type="GO" id="GO:0006310">
    <property type="term" value="P:DNA recombination"/>
    <property type="evidence" value="ECO:0007669"/>
    <property type="project" value="UniProtKB-KW"/>
</dbReference>
<dbReference type="InterPro" id="IPR010285">
    <property type="entry name" value="DNA_helicase_pif1-like_DEAD"/>
</dbReference>
<feature type="region of interest" description="Disordered" evidence="2">
    <location>
        <begin position="702"/>
        <end position="732"/>
    </location>
</feature>
<dbReference type="Gene3D" id="3.40.50.300">
    <property type="entry name" value="P-loop containing nucleotide triphosphate hydrolases"/>
    <property type="match status" value="1"/>
</dbReference>
<dbReference type="AlphaFoldDB" id="A0AAD2HW12"/>
<evidence type="ECO:0000313" key="5">
    <source>
        <dbReference type="EMBL" id="CAK5281207.1"/>
    </source>
</evidence>
<dbReference type="EMBL" id="CAVNYO010000444">
    <property type="protein sequence ID" value="CAK5281207.1"/>
    <property type="molecule type" value="Genomic_DNA"/>
</dbReference>
<dbReference type="EC" id="5.6.2.3" evidence="1"/>
<protein>
    <recommendedName>
        <fullName evidence="1">ATP-dependent DNA helicase</fullName>
        <ecNumber evidence="1">5.6.2.3</ecNumber>
    </recommendedName>
</protein>
<evidence type="ECO:0000256" key="2">
    <source>
        <dbReference type="SAM" id="MobiDB-lite"/>
    </source>
</evidence>
<evidence type="ECO:0000259" key="3">
    <source>
        <dbReference type="Pfam" id="PF05970"/>
    </source>
</evidence>
<gene>
    <name evidence="5" type="ORF">MYCIT1_LOCUS32156</name>
</gene>
<evidence type="ECO:0000313" key="6">
    <source>
        <dbReference type="Proteomes" id="UP001295794"/>
    </source>
</evidence>
<feature type="domain" description="DNA helicase Pif1-like DEAD-box helicase" evidence="3">
    <location>
        <begin position="800"/>
        <end position="935"/>
    </location>
</feature>
<feature type="region of interest" description="Disordered" evidence="2">
    <location>
        <begin position="397"/>
        <end position="416"/>
    </location>
</feature>
<feature type="compositionally biased region" description="Basic and acidic residues" evidence="2">
    <location>
        <begin position="484"/>
        <end position="494"/>
    </location>
</feature>
<keyword evidence="1" id="KW-0378">Hydrolase</keyword>